<accession>A0A1G4PGT1</accession>
<dbReference type="PANTHER" id="PTHR34472:SF1">
    <property type="entry name" value="SULFUR CARRIER PROTEIN THIS"/>
    <property type="match status" value="1"/>
</dbReference>
<evidence type="ECO:0000313" key="2">
    <source>
        <dbReference type="Proteomes" id="UP000199150"/>
    </source>
</evidence>
<dbReference type="AlphaFoldDB" id="A0A1G4PGT1"/>
<name>A0A1G4PGT1_9CAUL</name>
<dbReference type="NCBIfam" id="TIGR01683">
    <property type="entry name" value="thiS"/>
    <property type="match status" value="1"/>
</dbReference>
<protein>
    <submittedName>
        <fullName evidence="1">Sulfur carrier protein</fullName>
    </submittedName>
</protein>
<dbReference type="CDD" id="cd00565">
    <property type="entry name" value="Ubl_ThiS"/>
    <property type="match status" value="1"/>
</dbReference>
<dbReference type="STRING" id="260084.SAMN02927928_0345"/>
<dbReference type="Proteomes" id="UP000199150">
    <property type="component" value="Unassembled WGS sequence"/>
</dbReference>
<dbReference type="EMBL" id="FMTS01000001">
    <property type="protein sequence ID" value="SCW31249.1"/>
    <property type="molecule type" value="Genomic_DNA"/>
</dbReference>
<dbReference type="Pfam" id="PF02597">
    <property type="entry name" value="ThiS"/>
    <property type="match status" value="1"/>
</dbReference>
<dbReference type="InterPro" id="IPR003749">
    <property type="entry name" value="ThiS/MoaD-like"/>
</dbReference>
<dbReference type="InterPro" id="IPR016155">
    <property type="entry name" value="Mopterin_synth/thiamin_S_b"/>
</dbReference>
<reference evidence="2" key="1">
    <citation type="submission" date="2016-10" db="EMBL/GenBank/DDBJ databases">
        <authorList>
            <person name="Varghese N."/>
            <person name="Submissions S."/>
        </authorList>
    </citation>
    <scope>NUCLEOTIDE SEQUENCE [LARGE SCALE GENOMIC DNA]</scope>
    <source>
        <strain evidence="2">CGMCC 1.3431</strain>
    </source>
</reference>
<dbReference type="Gene3D" id="3.10.20.30">
    <property type="match status" value="1"/>
</dbReference>
<evidence type="ECO:0000313" key="1">
    <source>
        <dbReference type="EMBL" id="SCW31249.1"/>
    </source>
</evidence>
<dbReference type="InterPro" id="IPR012675">
    <property type="entry name" value="Beta-grasp_dom_sf"/>
</dbReference>
<dbReference type="PANTHER" id="PTHR34472">
    <property type="entry name" value="SULFUR CARRIER PROTEIN THIS"/>
    <property type="match status" value="1"/>
</dbReference>
<keyword evidence="2" id="KW-1185">Reference proteome</keyword>
<sequence length="78" mass="8404">MASVSVKNGVKMVKILLNGEEREVTASNLTALIENLGLDGRKVAVERNLEIVPRSTYLATPLNDGDRLEIVHFVGGGN</sequence>
<proteinExistence type="predicted"/>
<dbReference type="InterPro" id="IPR010035">
    <property type="entry name" value="Thi_S"/>
</dbReference>
<gene>
    <name evidence="1" type="ORF">SAMN02927928_0345</name>
</gene>
<organism evidence="1 2">
    <name type="scientific">Asticcacaulis taihuensis</name>
    <dbReference type="NCBI Taxonomy" id="260084"/>
    <lineage>
        <taxon>Bacteria</taxon>
        <taxon>Pseudomonadati</taxon>
        <taxon>Pseudomonadota</taxon>
        <taxon>Alphaproteobacteria</taxon>
        <taxon>Caulobacterales</taxon>
        <taxon>Caulobacteraceae</taxon>
        <taxon>Asticcacaulis</taxon>
    </lineage>
</organism>
<dbReference type="SUPFAM" id="SSF54285">
    <property type="entry name" value="MoaD/ThiS"/>
    <property type="match status" value="1"/>
</dbReference>